<dbReference type="InterPro" id="IPR054476">
    <property type="entry name" value="Ltn1_N"/>
</dbReference>
<dbReference type="GO" id="GO:0008270">
    <property type="term" value="F:zinc ion binding"/>
    <property type="evidence" value="ECO:0007669"/>
    <property type="project" value="UniProtKB-KW"/>
</dbReference>
<sequence length="1744" mass="199903">MGKSNKSNRTKGNTRPSSSDHSAQLLGVNARALSGFIGFDALNKDAPSYVPVTGQHLADTADNTVDSNFRMVMRKMIKRDAVTRLKAVQEFGEYCLEKEENVVQNVLPFWPRLFNKLALDFDRRIREAAHQANGKLMSKVKREIAPYLRNIMGVWLLGQCDLYAPAASVANTIFCTTFPTNKQADALMFCKSEIFSFFKDNLFEQTAKTMSDPNVATPEDIENKYILVISGTLQALRLFLMIVKQKELTEVHDYFHSIIAENKFWKLAKSKEAQIRGAWYGLISSLCQLKPDVFVEVEKKLSITVLSNISESDPVVAPAVWESALHIAVTFENCWQGIDIHKVVLPQLWTFLKEGGKGNARVLYPCLLPFLNQLPKDIVETEDFLLQFFSCFKQSLLLQFVKSSAIECDAILQAFFECLQFISFVRLGNEKKGSELLRKVLTNEIIPMLESSLYDENNCHLAASKFYELVGSLLKKLEKLSCDQKDETSEALKEVINVFWLEMLPITYKIFKVEEKKKLTSLVYLSFFFNNIFQLEVKPGKPLKQTVRFKDECEDIEPTTEESSPVFDSISTYVDKDFQKNTPSFSFVLKFCETLCENIDVNCQEGYLKLLDELLVNATEDFVRELVKVFSTSRNYEPTSVLCFVQKVVMPWLEKASHDKNCLMGVFKIIFMICIYVTDEESKSILECCSKLQVSQLECFLKKGLDLYKEAYFFENWLKISLWSSEIVTGLQQLVAGNKFFNDNSAIMEIQVYQRILSMCLNNSSADILIPEANIKSIVQLLSDLTKQIFAVDSPTSRINLALYFVHDVFIAILKNSSICWKFEINEELIYELFHANLHGILFKNSDVSQVLFEVLDAFVESYINVKEEIMKENSLLNKIVKELNSSIHSLKSDEEAECVQKHFLFLFHSVQKYLAIHKPDLNSTLFISHKLMDEFLPSSHTWDSLKEDLTINLLPSFLKSKIFYPVPTDEKLSYPEDSVTKFNLAVEVISNILCGDFLISLDPEVNSTFYVHYINEQFLQFLWCLTFNKGIETLEVSRAESSSEIIVNNCQKMLSFLSDSDIGNLGQKLFDLSLFDEDWALCLETLSGISPACNLNTIADKEFDSISNEWPGLHKYVVRQVLIHHLSTEKRKQYFQECLRDLIKMENISDRNFAGRLGELCCCLQYKDTTLWEIQDGLKLLFEIIIMHDFQNCEDLKYNCYLIMVRIFYCKLKYGFGLLNSKIWEFFTNLVCDSVKICRSITFDNPKDLMLLYQAASVFLILSELLKAPKEDPSGDESAWAFTSISDQTHKNMVHLLIHLSGVFSDCKSTPVVRVIVLSQYLEVLKQIPEDNLFNILELQDSETEFSQCNGDSILNKLISSLTSHVRQIQFAAHTILLKIMPAIPSLSDEMKSQCSDESEEDVKIPYLLSPLIEKLKFLNELVVGMLLDIKIGDQCAVVPYTDSYVYAMAYLLAWIEVLEFISTSPSQIRLGYATHLEEMELLSTLFSNVFRFLPENPMLCLKKVLKLEAPKKEDLKLLFIKPQDFNHVTPSSEEIESIACYVFSTALRTVPASIRTWWNNLDRKSADIVNNFTSKYVSGLLSTLEIQAVHEQEKQFENLMVQARPGSREVIATYTIDDTAIELSVQLPINYPLGSITAERRGKVVIGQLEWRHWLMQLTTVLTYQNGSILDGLTMWKRNLDKKFEGVEECMICYYILHSSSLKLPKLSCHVCRKKFHSACLYKWFHTSNNSTCPLCRNEFAM</sequence>
<evidence type="ECO:0000256" key="4">
    <source>
        <dbReference type="ARBA" id="ARBA00007997"/>
    </source>
</evidence>
<dbReference type="InterPro" id="IPR039804">
    <property type="entry name" value="RING-CH-C4HC3_LTN1"/>
</dbReference>
<comment type="catalytic activity">
    <reaction evidence="1 16">
        <text>S-ubiquitinyl-[E2 ubiquitin-conjugating enzyme]-L-cysteine + [acceptor protein]-L-lysine = [E2 ubiquitin-conjugating enzyme]-L-cysteine + N(6)-ubiquitinyl-[acceptor protein]-L-lysine.</text>
        <dbReference type="EC" id="2.3.2.27"/>
    </reaction>
</comment>
<dbReference type="GO" id="GO:1990112">
    <property type="term" value="C:RQC complex"/>
    <property type="evidence" value="ECO:0007669"/>
    <property type="project" value="UniProtKB-UniRule"/>
</dbReference>
<dbReference type="PANTHER" id="PTHR12389:SF0">
    <property type="entry name" value="E3 UBIQUITIN-PROTEIN LIGASE LISTERIN"/>
    <property type="match status" value="1"/>
</dbReference>
<dbReference type="Pfam" id="PF22999">
    <property type="entry name" value="LTN1_E3_ligase_6th"/>
    <property type="match status" value="1"/>
</dbReference>
<evidence type="ECO:0000256" key="15">
    <source>
        <dbReference type="PROSITE-ProRule" id="PRU00175"/>
    </source>
</evidence>
<reference evidence="19" key="1">
    <citation type="submission" date="2020-08" db="EMBL/GenBank/DDBJ databases">
        <title>Multicomponent nature underlies the extraordinary mechanical properties of spider dragline silk.</title>
        <authorList>
            <person name="Kono N."/>
            <person name="Nakamura H."/>
            <person name="Mori M."/>
            <person name="Yoshida Y."/>
            <person name="Ohtoshi R."/>
            <person name="Malay A.D."/>
            <person name="Moran D.A.P."/>
            <person name="Tomita M."/>
            <person name="Numata K."/>
            <person name="Arakawa K."/>
        </authorList>
    </citation>
    <scope>NUCLEOTIDE SEQUENCE</scope>
</reference>
<evidence type="ECO:0000259" key="18">
    <source>
        <dbReference type="PROSITE" id="PS50089"/>
    </source>
</evidence>
<dbReference type="CDD" id="cd16491">
    <property type="entry name" value="RING-CH-C4HC3_LTN1"/>
    <property type="match status" value="1"/>
</dbReference>
<evidence type="ECO:0000256" key="9">
    <source>
        <dbReference type="ARBA" id="ARBA00022723"/>
    </source>
</evidence>
<dbReference type="GO" id="GO:0061630">
    <property type="term" value="F:ubiquitin protein ligase activity"/>
    <property type="evidence" value="ECO:0007669"/>
    <property type="project" value="UniProtKB-UniRule"/>
</dbReference>
<dbReference type="GO" id="GO:0005829">
    <property type="term" value="C:cytosol"/>
    <property type="evidence" value="ECO:0007669"/>
    <property type="project" value="UniProtKB-SubCell"/>
</dbReference>
<keyword evidence="9 16" id="KW-0479">Metal-binding</keyword>
<feature type="domain" description="RING-type" evidence="18">
    <location>
        <begin position="1692"/>
        <end position="1739"/>
    </location>
</feature>
<dbReference type="Proteomes" id="UP000886998">
    <property type="component" value="Unassembled WGS sequence"/>
</dbReference>
<evidence type="ECO:0000256" key="14">
    <source>
        <dbReference type="ARBA" id="ARBA00032366"/>
    </source>
</evidence>
<name>A0A8X6XZV7_9ARAC</name>
<dbReference type="EC" id="2.3.2.27" evidence="5 16"/>
<keyword evidence="20" id="KW-1185">Reference proteome</keyword>
<comment type="caution">
    <text evidence="19">The sequence shown here is derived from an EMBL/GenBank/DDBJ whole genome shotgun (WGS) entry which is preliminary data.</text>
</comment>
<feature type="region of interest" description="Disordered" evidence="17">
    <location>
        <begin position="1"/>
        <end position="23"/>
    </location>
</feature>
<comment type="subunit">
    <text evidence="16">Component of the ribosome quality control complex (RQC).</text>
</comment>
<comment type="function">
    <text evidence="16">E3 ubiquitin-protein ligase. Component of the ribosome quality control complex (RQC), a ribosome-associated complex that mediates ubiquitination and extraction of incompletely synthesized nascent chains for proteasomal degradation.</text>
</comment>
<keyword evidence="13 16" id="KW-0862">Zinc</keyword>
<keyword evidence="10" id="KW-0677">Repeat</keyword>
<evidence type="ECO:0000256" key="3">
    <source>
        <dbReference type="ARBA" id="ARBA00004906"/>
    </source>
</evidence>
<evidence type="ECO:0000313" key="20">
    <source>
        <dbReference type="Proteomes" id="UP000886998"/>
    </source>
</evidence>
<comment type="subcellular location">
    <subcellularLocation>
        <location evidence="2">Cytoplasm</location>
        <location evidence="2">Cytosol</location>
    </subcellularLocation>
</comment>
<evidence type="ECO:0000256" key="12">
    <source>
        <dbReference type="ARBA" id="ARBA00022786"/>
    </source>
</evidence>
<evidence type="ECO:0000313" key="19">
    <source>
        <dbReference type="EMBL" id="GFY63415.1"/>
    </source>
</evidence>
<keyword evidence="11 15" id="KW-0863">Zinc-finger</keyword>
<dbReference type="PROSITE" id="PS50089">
    <property type="entry name" value="ZF_RING_2"/>
    <property type="match status" value="1"/>
</dbReference>
<evidence type="ECO:0000256" key="11">
    <source>
        <dbReference type="ARBA" id="ARBA00022771"/>
    </source>
</evidence>
<evidence type="ECO:0000256" key="1">
    <source>
        <dbReference type="ARBA" id="ARBA00000900"/>
    </source>
</evidence>
<dbReference type="GO" id="GO:1990116">
    <property type="term" value="P:ribosome-associated ubiquitin-dependent protein catabolic process"/>
    <property type="evidence" value="ECO:0007669"/>
    <property type="project" value="UniProtKB-UniRule"/>
</dbReference>
<gene>
    <name evidence="19" type="primary">LTN1</name>
    <name evidence="19" type="ORF">TNIN_158421</name>
</gene>
<keyword evidence="12 16" id="KW-0833">Ubl conjugation pathway</keyword>
<dbReference type="InterPro" id="IPR013083">
    <property type="entry name" value="Znf_RING/FYVE/PHD"/>
</dbReference>
<protein>
    <recommendedName>
        <fullName evidence="6 16">E3 ubiquitin-protein ligase listerin</fullName>
        <ecNumber evidence="5 16">2.3.2.27</ecNumber>
    </recommendedName>
    <alternativeName>
        <fullName evidence="14 16">RING-type E3 ubiquitin transferase listerin</fullName>
    </alternativeName>
</protein>
<keyword evidence="7" id="KW-0963">Cytoplasm</keyword>
<proteinExistence type="inferred from homology"/>
<dbReference type="SUPFAM" id="SSF48371">
    <property type="entry name" value="ARM repeat"/>
    <property type="match status" value="1"/>
</dbReference>
<evidence type="ECO:0000256" key="16">
    <source>
        <dbReference type="RuleBase" id="RU367090"/>
    </source>
</evidence>
<evidence type="ECO:0000256" key="6">
    <source>
        <dbReference type="ARBA" id="ARBA00017157"/>
    </source>
</evidence>
<comment type="pathway">
    <text evidence="3 16">Protein modification; protein ubiquitination.</text>
</comment>
<dbReference type="InterPro" id="IPR001841">
    <property type="entry name" value="Znf_RING"/>
</dbReference>
<organism evidence="19 20">
    <name type="scientific">Trichonephila inaurata madagascariensis</name>
    <dbReference type="NCBI Taxonomy" id="2747483"/>
    <lineage>
        <taxon>Eukaryota</taxon>
        <taxon>Metazoa</taxon>
        <taxon>Ecdysozoa</taxon>
        <taxon>Arthropoda</taxon>
        <taxon>Chelicerata</taxon>
        <taxon>Arachnida</taxon>
        <taxon>Araneae</taxon>
        <taxon>Araneomorphae</taxon>
        <taxon>Entelegynae</taxon>
        <taxon>Araneoidea</taxon>
        <taxon>Nephilidae</taxon>
        <taxon>Trichonephila</taxon>
        <taxon>Trichonephila inaurata</taxon>
    </lineage>
</organism>
<dbReference type="InterPro" id="IPR054478">
    <property type="entry name" value="LTN1_UBC"/>
</dbReference>
<evidence type="ECO:0000256" key="7">
    <source>
        <dbReference type="ARBA" id="ARBA00022490"/>
    </source>
</evidence>
<dbReference type="Gene3D" id="3.30.40.10">
    <property type="entry name" value="Zinc/RING finger domain, C3HC4 (zinc finger)"/>
    <property type="match status" value="1"/>
</dbReference>
<accession>A0A8X6XZV7</accession>
<evidence type="ECO:0000256" key="10">
    <source>
        <dbReference type="ARBA" id="ARBA00022737"/>
    </source>
</evidence>
<dbReference type="OrthoDB" id="6108at2759"/>
<dbReference type="Pfam" id="PF22958">
    <property type="entry name" value="Ltn1_1st"/>
    <property type="match status" value="1"/>
</dbReference>
<dbReference type="Pfam" id="PF23009">
    <property type="entry name" value="UBC_like"/>
    <property type="match status" value="1"/>
</dbReference>
<evidence type="ECO:0000256" key="5">
    <source>
        <dbReference type="ARBA" id="ARBA00012483"/>
    </source>
</evidence>
<feature type="compositionally biased region" description="Polar residues" evidence="17">
    <location>
        <begin position="1"/>
        <end position="22"/>
    </location>
</feature>
<dbReference type="InterPro" id="IPR054477">
    <property type="entry name" value="LTN1_E3_ligase_6th"/>
</dbReference>
<dbReference type="InterPro" id="IPR011016">
    <property type="entry name" value="Znf_RING-CH"/>
</dbReference>
<dbReference type="InterPro" id="IPR016024">
    <property type="entry name" value="ARM-type_fold"/>
</dbReference>
<dbReference type="PANTHER" id="PTHR12389">
    <property type="entry name" value="ZINC FINGER PROTEIN 294"/>
    <property type="match status" value="1"/>
</dbReference>
<evidence type="ECO:0000256" key="17">
    <source>
        <dbReference type="SAM" id="MobiDB-lite"/>
    </source>
</evidence>
<dbReference type="GO" id="GO:0043023">
    <property type="term" value="F:ribosomal large subunit binding"/>
    <property type="evidence" value="ECO:0007669"/>
    <property type="project" value="TreeGrafter"/>
</dbReference>
<dbReference type="SMART" id="SM00744">
    <property type="entry name" value="RINGv"/>
    <property type="match status" value="1"/>
</dbReference>
<keyword evidence="8 16" id="KW-0808">Transferase</keyword>
<evidence type="ECO:0000256" key="13">
    <source>
        <dbReference type="ARBA" id="ARBA00022833"/>
    </source>
</evidence>
<dbReference type="SUPFAM" id="SSF57850">
    <property type="entry name" value="RING/U-box"/>
    <property type="match status" value="1"/>
</dbReference>
<dbReference type="EMBL" id="BMAV01014763">
    <property type="protein sequence ID" value="GFY63415.1"/>
    <property type="molecule type" value="Genomic_DNA"/>
</dbReference>
<comment type="similarity">
    <text evidence="4 16">Belongs to the LTN1 family.</text>
</comment>
<evidence type="ECO:0000256" key="8">
    <source>
        <dbReference type="ARBA" id="ARBA00022679"/>
    </source>
</evidence>
<evidence type="ECO:0000256" key="2">
    <source>
        <dbReference type="ARBA" id="ARBA00004514"/>
    </source>
</evidence>
<dbReference type="FunFam" id="3.30.40.10:FF:000038">
    <property type="entry name" value="E3 ubiquitin-protein ligase listerin"/>
    <property type="match status" value="1"/>
</dbReference>
<dbReference type="InterPro" id="IPR039795">
    <property type="entry name" value="LTN1/Rkr1"/>
</dbReference>
<dbReference type="GO" id="GO:0072344">
    <property type="term" value="P:rescue of stalled ribosome"/>
    <property type="evidence" value="ECO:0007669"/>
    <property type="project" value="UniProtKB-UniRule"/>
</dbReference>